<dbReference type="SUPFAM" id="SSF50685">
    <property type="entry name" value="Barwin-like endoglucanases"/>
    <property type="match status" value="1"/>
</dbReference>
<evidence type="ECO:0000259" key="1">
    <source>
        <dbReference type="PROSITE" id="PS50843"/>
    </source>
</evidence>
<organism evidence="2 3">
    <name type="scientific">Rhamnella rubrinervis</name>
    <dbReference type="NCBI Taxonomy" id="2594499"/>
    <lineage>
        <taxon>Eukaryota</taxon>
        <taxon>Viridiplantae</taxon>
        <taxon>Streptophyta</taxon>
        <taxon>Embryophyta</taxon>
        <taxon>Tracheophyta</taxon>
        <taxon>Spermatophyta</taxon>
        <taxon>Magnoliopsida</taxon>
        <taxon>eudicotyledons</taxon>
        <taxon>Gunneridae</taxon>
        <taxon>Pentapetalae</taxon>
        <taxon>rosids</taxon>
        <taxon>fabids</taxon>
        <taxon>Rosales</taxon>
        <taxon>Rhamnaceae</taxon>
        <taxon>rhamnoid group</taxon>
        <taxon>Rhamneae</taxon>
        <taxon>Rhamnella</taxon>
    </lineage>
</organism>
<evidence type="ECO:0000313" key="3">
    <source>
        <dbReference type="Proteomes" id="UP000796880"/>
    </source>
</evidence>
<dbReference type="SUPFAM" id="SSF49590">
    <property type="entry name" value="PHL pollen allergen"/>
    <property type="match status" value="1"/>
</dbReference>
<dbReference type="OrthoDB" id="5823761at2759"/>
<name>A0A8K0H9W7_9ROSA</name>
<dbReference type="InterPro" id="IPR036908">
    <property type="entry name" value="RlpA-like_sf"/>
</dbReference>
<dbReference type="PROSITE" id="PS50843">
    <property type="entry name" value="EXPANSIN_CBD"/>
    <property type="match status" value="1"/>
</dbReference>
<proteinExistence type="predicted"/>
<gene>
    <name evidence="2" type="ORF">FNV43_RR08961</name>
</gene>
<dbReference type="InterPro" id="IPR036749">
    <property type="entry name" value="Expansin_CBD_sf"/>
</dbReference>
<dbReference type="Proteomes" id="UP000796880">
    <property type="component" value="Unassembled WGS sequence"/>
</dbReference>
<dbReference type="AlphaFoldDB" id="A0A8K0H9W7"/>
<dbReference type="PANTHER" id="PTHR31692">
    <property type="entry name" value="EXPANSIN-B3"/>
    <property type="match status" value="1"/>
</dbReference>
<feature type="domain" description="Expansin-like CBD" evidence="1">
    <location>
        <begin position="99"/>
        <end position="170"/>
    </location>
</feature>
<dbReference type="InterPro" id="IPR007117">
    <property type="entry name" value="Expansin_CBD"/>
</dbReference>
<comment type="caution">
    <text evidence="2">The sequence shown here is derived from an EMBL/GenBank/DDBJ whole genome shotgun (WGS) entry which is preliminary data.</text>
</comment>
<dbReference type="Gene3D" id="2.60.40.760">
    <property type="entry name" value="Expansin, cellulose-binding-like domain"/>
    <property type="match status" value="1"/>
</dbReference>
<protein>
    <recommendedName>
        <fullName evidence="1">Expansin-like CBD domain-containing protein</fullName>
    </recommendedName>
</protein>
<dbReference type="EMBL" id="VOIH02000004">
    <property type="protein sequence ID" value="KAF3448248.1"/>
    <property type="molecule type" value="Genomic_DNA"/>
</dbReference>
<keyword evidence="3" id="KW-1185">Reference proteome</keyword>
<dbReference type="PANTHER" id="PTHR31692:SF2">
    <property type="entry name" value="EXPANSIN-LIKE B1"/>
    <property type="match status" value="1"/>
</dbReference>
<reference evidence="2" key="1">
    <citation type="submission" date="2020-03" db="EMBL/GenBank/DDBJ databases">
        <title>A high-quality chromosome-level genome assembly of a woody plant with both climbing and erect habits, Rhamnella rubrinervis.</title>
        <authorList>
            <person name="Lu Z."/>
            <person name="Yang Y."/>
            <person name="Zhu X."/>
            <person name="Sun Y."/>
        </authorList>
    </citation>
    <scope>NUCLEOTIDE SEQUENCE</scope>
    <source>
        <strain evidence="2">BYM</strain>
        <tissue evidence="2">Leaf</tissue>
    </source>
</reference>
<accession>A0A8K0H9W7</accession>
<dbReference type="Pfam" id="PF01357">
    <property type="entry name" value="Expansin_C"/>
    <property type="match status" value="1"/>
</dbReference>
<evidence type="ECO:0000313" key="2">
    <source>
        <dbReference type="EMBL" id="KAF3448248.1"/>
    </source>
</evidence>
<dbReference type="Gene3D" id="2.40.40.10">
    <property type="entry name" value="RlpA-like domain"/>
    <property type="match status" value="1"/>
</dbReference>
<sequence>MEGLSMMAMLQEFLGCTRMELAVVLVISGDGMNVVVTDYGEGDRTDFILSSRAHAKLARPNLTLELFAYGEVDVEYRRISWHYNGYKLMFKVHENSRYPHYLAILLYVGGQNDITSVELRQEDCKEWIPMRRAYGIVWDMANPPVGSISLRLLVSDSAGLTWVQTDNVIPIIGNLSCL</sequence>